<feature type="binding site" evidence="10">
    <location>
        <begin position="52"/>
        <end position="54"/>
    </location>
    <ligand>
        <name>substrate</name>
    </ligand>
</feature>
<dbReference type="GO" id="GO:0008270">
    <property type="term" value="F:zinc ion binding"/>
    <property type="evidence" value="ECO:0007669"/>
    <property type="project" value="UniProtKB-UniRule"/>
</dbReference>
<dbReference type="CDD" id="cd05006">
    <property type="entry name" value="SIS_GmhA"/>
    <property type="match status" value="1"/>
</dbReference>
<dbReference type="UniPathway" id="UPA00041">
    <property type="reaction ID" value="UER00436"/>
</dbReference>
<feature type="binding site" evidence="10">
    <location>
        <position position="125"/>
    </location>
    <ligand>
        <name>substrate</name>
    </ligand>
</feature>
<dbReference type="PANTHER" id="PTHR30390:SF6">
    <property type="entry name" value="DNAA INITIATOR-ASSOCIATING PROTEIN DIAA"/>
    <property type="match status" value="1"/>
</dbReference>
<dbReference type="RefSeq" id="WP_046827130.1">
    <property type="nucleotide sequence ID" value="NZ_LBIA02000001.1"/>
</dbReference>
<dbReference type="PANTHER" id="PTHR30390">
    <property type="entry name" value="SEDOHEPTULOSE 7-PHOSPHATE ISOMERASE / DNAA INITIATOR-ASSOCIATING FACTOR FOR REPLICATION INITIATION"/>
    <property type="match status" value="1"/>
</dbReference>
<evidence type="ECO:0000256" key="9">
    <source>
        <dbReference type="ARBA" id="ARBA00023277"/>
    </source>
</evidence>
<dbReference type="InterPro" id="IPR046348">
    <property type="entry name" value="SIS_dom_sf"/>
</dbReference>
<comment type="pathway">
    <text evidence="10">Carbohydrate biosynthesis; D-glycero-D-manno-heptose 7-phosphate biosynthesis; D-glycero-alpha-D-manno-heptose 7-phosphate and D-glycero-beta-D-manno-heptose 7-phosphate from sedoheptulose 7-phosphate: step 1/1.</text>
</comment>
<dbReference type="EMBL" id="LBIA02000001">
    <property type="protein sequence ID" value="TKT72389.1"/>
    <property type="molecule type" value="Genomic_DNA"/>
</dbReference>
<dbReference type="Proteomes" id="UP000034832">
    <property type="component" value="Unassembled WGS sequence"/>
</dbReference>
<dbReference type="Gene3D" id="3.40.50.10490">
    <property type="entry name" value="Glucose-6-phosphate isomerase like protein, domain 1"/>
    <property type="match status" value="1"/>
</dbReference>
<evidence type="ECO:0000256" key="6">
    <source>
        <dbReference type="ARBA" id="ARBA00022723"/>
    </source>
</evidence>
<dbReference type="GO" id="GO:0097367">
    <property type="term" value="F:carbohydrate derivative binding"/>
    <property type="evidence" value="ECO:0007669"/>
    <property type="project" value="InterPro"/>
</dbReference>
<feature type="binding site" evidence="10">
    <location>
        <position position="172"/>
    </location>
    <ligand>
        <name>Zn(2+)</name>
        <dbReference type="ChEBI" id="CHEBI:29105"/>
    </ligand>
</feature>
<evidence type="ECO:0000256" key="1">
    <source>
        <dbReference type="ARBA" id="ARBA00000348"/>
    </source>
</evidence>
<dbReference type="OrthoDB" id="9810929at2"/>
<dbReference type="Pfam" id="PF13580">
    <property type="entry name" value="SIS_2"/>
    <property type="match status" value="1"/>
</dbReference>
<evidence type="ECO:0000256" key="8">
    <source>
        <dbReference type="ARBA" id="ARBA00023235"/>
    </source>
</evidence>
<keyword evidence="5 10" id="KW-0963">Cytoplasm</keyword>
<evidence type="ECO:0000256" key="7">
    <source>
        <dbReference type="ARBA" id="ARBA00022833"/>
    </source>
</evidence>
<evidence type="ECO:0000256" key="10">
    <source>
        <dbReference type="HAMAP-Rule" id="MF_00067"/>
    </source>
</evidence>
<organism evidence="12 13">
    <name type="scientific">Afipia massiliensis</name>
    <dbReference type="NCBI Taxonomy" id="211460"/>
    <lineage>
        <taxon>Bacteria</taxon>
        <taxon>Pseudomonadati</taxon>
        <taxon>Pseudomonadota</taxon>
        <taxon>Alphaproteobacteria</taxon>
        <taxon>Hyphomicrobiales</taxon>
        <taxon>Nitrobacteraceae</taxon>
        <taxon>Afipia</taxon>
    </lineage>
</organism>
<evidence type="ECO:0000256" key="2">
    <source>
        <dbReference type="ARBA" id="ARBA00003172"/>
    </source>
</evidence>
<feature type="binding site" evidence="10">
    <location>
        <position position="65"/>
    </location>
    <ligand>
        <name>Zn(2+)</name>
        <dbReference type="ChEBI" id="CHEBI:29105"/>
    </ligand>
</feature>
<dbReference type="GO" id="GO:2001061">
    <property type="term" value="P:D-glycero-D-manno-heptose 7-phosphate biosynthetic process"/>
    <property type="evidence" value="ECO:0007669"/>
    <property type="project" value="UniProtKB-UniPathway"/>
</dbReference>
<dbReference type="SUPFAM" id="SSF53697">
    <property type="entry name" value="SIS domain"/>
    <property type="match status" value="1"/>
</dbReference>
<comment type="caution">
    <text evidence="12">The sequence shown here is derived from an EMBL/GenBank/DDBJ whole genome shotgun (WGS) entry which is preliminary data.</text>
</comment>
<evidence type="ECO:0000256" key="3">
    <source>
        <dbReference type="ARBA" id="ARBA00004496"/>
    </source>
</evidence>
<dbReference type="GO" id="GO:0005737">
    <property type="term" value="C:cytoplasm"/>
    <property type="evidence" value="ECO:0007669"/>
    <property type="project" value="UniProtKB-SubCell"/>
</dbReference>
<comment type="similarity">
    <text evidence="4 10">Belongs to the SIS family. GmhA subfamily.</text>
</comment>
<dbReference type="STRING" id="211460.YH63_05350"/>
<dbReference type="PROSITE" id="PS51464">
    <property type="entry name" value="SIS"/>
    <property type="match status" value="1"/>
</dbReference>
<evidence type="ECO:0000259" key="11">
    <source>
        <dbReference type="PROSITE" id="PS51464"/>
    </source>
</evidence>
<feature type="binding site" evidence="10">
    <location>
        <position position="61"/>
    </location>
    <ligand>
        <name>Zn(2+)</name>
        <dbReference type="ChEBI" id="CHEBI:29105"/>
    </ligand>
</feature>
<dbReference type="InterPro" id="IPR001347">
    <property type="entry name" value="SIS_dom"/>
</dbReference>
<keyword evidence="13" id="KW-1185">Reference proteome</keyword>
<keyword evidence="7 10" id="KW-0862">Zinc</keyword>
<dbReference type="AlphaFoldDB" id="A0A4U6BPJ4"/>
<comment type="subunit">
    <text evidence="10">Homotetramer.</text>
</comment>
<dbReference type="InterPro" id="IPR035461">
    <property type="entry name" value="GmhA/DiaA"/>
</dbReference>
<comment type="cofactor">
    <cofactor evidence="10">
        <name>Zn(2+)</name>
        <dbReference type="ChEBI" id="CHEBI:29105"/>
    </cofactor>
    <text evidence="10">Binds 1 zinc ion per subunit.</text>
</comment>
<sequence>MSQDRIAAHFQSSLAGLTEAVQSNELLATTHTIARAVADALRAGNKLLLIGNGGSAADAQHIAAEIVGRYKQERHGWAAIALTTDTSALTAIANDYGFEQIFTRQVQGLARPGDVLFALTTSGRSPNILAALKAARDMGVTTVGFTGTKGESMRASCDHLFVAPTDDTPVVQQVHMMAMHAICDDVEQALTGAPKTA</sequence>
<keyword evidence="8 10" id="KW-0413">Isomerase</keyword>
<comment type="catalytic activity">
    <reaction evidence="1 10">
        <text>2 D-sedoheptulose 7-phosphate = D-glycero-alpha-D-manno-heptose 7-phosphate + D-glycero-beta-D-manno-heptose 7-phosphate</text>
        <dbReference type="Rhea" id="RHEA:27489"/>
        <dbReference type="ChEBI" id="CHEBI:57483"/>
        <dbReference type="ChEBI" id="CHEBI:60203"/>
        <dbReference type="ChEBI" id="CHEBI:60204"/>
        <dbReference type="EC" id="5.3.1.28"/>
    </reaction>
</comment>
<dbReference type="EC" id="5.3.1.28" evidence="10"/>
<feature type="binding site" evidence="10">
    <location>
        <begin position="120"/>
        <end position="122"/>
    </location>
    <ligand>
        <name>substrate</name>
    </ligand>
</feature>
<dbReference type="InterPro" id="IPR004515">
    <property type="entry name" value="Phosphoheptose_Isoase"/>
</dbReference>
<evidence type="ECO:0000256" key="5">
    <source>
        <dbReference type="ARBA" id="ARBA00022490"/>
    </source>
</evidence>
<keyword evidence="6 10" id="KW-0479">Metal-binding</keyword>
<dbReference type="InterPro" id="IPR050099">
    <property type="entry name" value="SIS_GmhA/DiaA_subfam"/>
</dbReference>
<comment type="function">
    <text evidence="2 10">Catalyzes the isomerization of sedoheptulose 7-phosphate in D-glycero-D-manno-heptose 7-phosphate.</text>
</comment>
<feature type="domain" description="SIS" evidence="11">
    <location>
        <begin position="37"/>
        <end position="192"/>
    </location>
</feature>
<comment type="miscellaneous">
    <text evidence="10">The reaction produces a racemic mixture of D-glycero-alpha-D-manno-heptose 7-phosphate and D-glycero-beta-D-manno-heptose 7-phosphate.</text>
</comment>
<accession>A0A4U6BPJ4</accession>
<proteinExistence type="inferred from homology"/>
<feature type="binding site" evidence="10">
    <location>
        <position position="180"/>
    </location>
    <ligand>
        <name>Zn(2+)</name>
        <dbReference type="ChEBI" id="CHEBI:29105"/>
    </ligand>
</feature>
<feature type="binding site" evidence="10">
    <location>
        <begin position="94"/>
        <end position="95"/>
    </location>
    <ligand>
        <name>substrate</name>
    </ligand>
</feature>
<evidence type="ECO:0000313" key="13">
    <source>
        <dbReference type="Proteomes" id="UP000034832"/>
    </source>
</evidence>
<protein>
    <recommendedName>
        <fullName evidence="10">Phosphoheptose isomerase</fullName>
        <ecNumber evidence="10">5.3.1.28</ecNumber>
    </recommendedName>
    <alternativeName>
        <fullName evidence="10">Sedoheptulose 7-phosphate isomerase</fullName>
    </alternativeName>
</protein>
<comment type="subcellular location">
    <subcellularLocation>
        <location evidence="3 10">Cytoplasm</location>
    </subcellularLocation>
</comment>
<dbReference type="GO" id="GO:0005975">
    <property type="term" value="P:carbohydrate metabolic process"/>
    <property type="evidence" value="ECO:0007669"/>
    <property type="project" value="UniProtKB-UniRule"/>
</dbReference>
<dbReference type="HAMAP" id="MF_00067">
    <property type="entry name" value="GmhA"/>
    <property type="match status" value="1"/>
</dbReference>
<name>A0A4U6BPJ4_9BRAD</name>
<keyword evidence="9 10" id="KW-0119">Carbohydrate metabolism</keyword>
<feature type="binding site" evidence="10">
    <location>
        <position position="172"/>
    </location>
    <ligand>
        <name>substrate</name>
    </ligand>
</feature>
<evidence type="ECO:0000313" key="12">
    <source>
        <dbReference type="EMBL" id="TKT72389.1"/>
    </source>
</evidence>
<gene>
    <name evidence="10" type="primary">gmhA</name>
    <name evidence="12" type="ORF">YH63_013665</name>
</gene>
<feature type="binding site" evidence="10">
    <location>
        <position position="65"/>
    </location>
    <ligand>
        <name>substrate</name>
    </ligand>
</feature>
<reference evidence="12" key="1">
    <citation type="submission" date="2019-04" db="EMBL/GenBank/DDBJ databases">
        <title>Whole genome sequencing of cave bacteria.</title>
        <authorList>
            <person name="Gan H.M."/>
            <person name="Barton H."/>
            <person name="Savka M.A."/>
        </authorList>
    </citation>
    <scope>NUCLEOTIDE SEQUENCE [LARGE SCALE GENOMIC DNA]</scope>
    <source>
        <strain evidence="12">LC387</strain>
    </source>
</reference>
<evidence type="ECO:0000256" key="4">
    <source>
        <dbReference type="ARBA" id="ARBA00009894"/>
    </source>
</evidence>
<dbReference type="GO" id="GO:0008968">
    <property type="term" value="F:D-sedoheptulose 7-phosphate isomerase activity"/>
    <property type="evidence" value="ECO:0007669"/>
    <property type="project" value="UniProtKB-UniRule"/>
</dbReference>